<dbReference type="GO" id="GO:0004386">
    <property type="term" value="F:helicase activity"/>
    <property type="evidence" value="ECO:0007669"/>
    <property type="project" value="UniProtKB-KW"/>
</dbReference>
<keyword evidence="3" id="KW-0547">Nucleotide-binding</keyword>
<dbReference type="CDD" id="cd18785">
    <property type="entry name" value="SF2_C"/>
    <property type="match status" value="1"/>
</dbReference>
<keyword evidence="3" id="KW-0347">Helicase</keyword>
<keyword evidence="4" id="KW-1185">Reference proteome</keyword>
<dbReference type="PANTHER" id="PTHR33418">
    <property type="entry name" value="HELICASE-ASSOCIATED"/>
    <property type="match status" value="1"/>
</dbReference>
<dbReference type="GO" id="GO:0016787">
    <property type="term" value="F:hydrolase activity"/>
    <property type="evidence" value="ECO:0007669"/>
    <property type="project" value="InterPro"/>
</dbReference>
<dbReference type="EMBL" id="SRID01000049">
    <property type="protein sequence ID" value="TGB14590.1"/>
    <property type="molecule type" value="Genomic_DNA"/>
</dbReference>
<dbReference type="SMART" id="SM00487">
    <property type="entry name" value="DEXDc"/>
    <property type="match status" value="1"/>
</dbReference>
<evidence type="ECO:0000313" key="3">
    <source>
        <dbReference type="EMBL" id="TGB14590.1"/>
    </source>
</evidence>
<dbReference type="Pfam" id="PF03457">
    <property type="entry name" value="HA"/>
    <property type="match status" value="4"/>
</dbReference>
<dbReference type="InterPro" id="IPR005114">
    <property type="entry name" value="Helicase_assoc"/>
</dbReference>
<dbReference type="SMART" id="SM00490">
    <property type="entry name" value="HELICc"/>
    <property type="match status" value="1"/>
</dbReference>
<dbReference type="PROSITE" id="PS51192">
    <property type="entry name" value="HELICASE_ATP_BIND_1"/>
    <property type="match status" value="1"/>
</dbReference>
<sequence length="768" mass="85017">MAGLRPRHRGVGDTGMQLRPYQERIISAVTDSLATGGLGQVHMACGSGKTLVAQRAAEQLLHDGGTAAVLVPSLALAAQTLALWSSQCPQLDVLAVCSDDSVADAAVHVSDLGVPVTTSTDDIAAWLRRPPGPGIRLVIGTYLSAHRLADAVLAVGELDLLVLDEAHHLAGRLDYATREILQPDRLPARRRLFMTATPREDLRIRRDSDAVLMVGMDDEAVFGPVLGRYPLAQGIADGFLEDYRIAVIGVRDSEARKLLADERIEYVDAHGAPSIRTVVAQIALGRARQQFGIQRALTFHPRVAAAAEFSRTLNGTLGRLEADVSEGLYAAHVHGEMDHGLRHRILDRLRDTQGGWAAISSARCLSEGVDLPAVDAVLFAHPKKSAVDITQAVGRALRRDPAVPGPSTIIVPLVVPDQDEEIGDLDPGEYETLWQVVRALRAHDEMLAIALDSHRAKDSTLNPKLPEKITMLLPPGTSQTFVSQISLLLVRQTTSVWMEGYAEAVRYYEQHQHLLVPAEYRTKSGIRLGAWIAARRHEYRRGQLTPERVENLEEIGMVWEPRDTFARGLDLAARYRAEHGHLRVPRATGQDSIDLCRWLSRQRTLRRQGRLAPEREAALTALGMEWEFVGRAWRRGMAAARAFHAEHGHLNVPRTYRTADDYQLGDWLNTQRIKWRKKDLPLDQQAELDELGMVWDQQEAKWQKALAAARAFHAEHGHLNVPHSYTTADGIKLGSWILHQRQLRSGIKQGGISEERIAALDALGMRWG</sequence>
<dbReference type="PANTHER" id="PTHR33418:SF1">
    <property type="entry name" value="HELICASE-ASSOCIATED DOMAIN-CONTAINING PROTEIN"/>
    <property type="match status" value="1"/>
</dbReference>
<accession>A0A4Z0H9Z2</accession>
<evidence type="ECO:0000259" key="2">
    <source>
        <dbReference type="PROSITE" id="PS51194"/>
    </source>
</evidence>
<dbReference type="SUPFAM" id="SSF52540">
    <property type="entry name" value="P-loop containing nucleoside triphosphate hydrolases"/>
    <property type="match status" value="1"/>
</dbReference>
<feature type="domain" description="Helicase ATP-binding" evidence="1">
    <location>
        <begin position="30"/>
        <end position="216"/>
    </location>
</feature>
<dbReference type="OrthoDB" id="9776021at2"/>
<dbReference type="Gene3D" id="3.40.50.300">
    <property type="entry name" value="P-loop containing nucleotide triphosphate hydrolases"/>
    <property type="match status" value="2"/>
</dbReference>
<dbReference type="InterPro" id="IPR014001">
    <property type="entry name" value="Helicase_ATP-bd"/>
</dbReference>
<reference evidence="3 4" key="1">
    <citation type="submission" date="2019-03" db="EMBL/GenBank/DDBJ databases">
        <authorList>
            <person name="Gonzalez-Pimentel J.L."/>
        </authorList>
    </citation>
    <scope>NUCLEOTIDE SEQUENCE [LARGE SCALE GENOMIC DNA]</scope>
    <source>
        <strain evidence="3 4">JCM 31289</strain>
    </source>
</reference>
<dbReference type="InterPro" id="IPR001650">
    <property type="entry name" value="Helicase_C-like"/>
</dbReference>
<dbReference type="InterPro" id="IPR006935">
    <property type="entry name" value="Helicase/UvrB_N"/>
</dbReference>
<keyword evidence="3" id="KW-0378">Hydrolase</keyword>
<dbReference type="PROSITE" id="PS51194">
    <property type="entry name" value="HELICASE_CTER"/>
    <property type="match status" value="1"/>
</dbReference>
<evidence type="ECO:0000313" key="4">
    <source>
        <dbReference type="Proteomes" id="UP000297948"/>
    </source>
</evidence>
<dbReference type="Pfam" id="PF04851">
    <property type="entry name" value="ResIII"/>
    <property type="match status" value="1"/>
</dbReference>
<organism evidence="3 4">
    <name type="scientific">Streptomyces palmae</name>
    <dbReference type="NCBI Taxonomy" id="1701085"/>
    <lineage>
        <taxon>Bacteria</taxon>
        <taxon>Bacillati</taxon>
        <taxon>Actinomycetota</taxon>
        <taxon>Actinomycetes</taxon>
        <taxon>Kitasatosporales</taxon>
        <taxon>Streptomycetaceae</taxon>
        <taxon>Streptomyces</taxon>
    </lineage>
</organism>
<dbReference type="Gene3D" id="6.10.140.530">
    <property type="match status" value="4"/>
</dbReference>
<gene>
    <name evidence="3" type="ORF">E4099_08095</name>
</gene>
<proteinExistence type="predicted"/>
<evidence type="ECO:0000259" key="1">
    <source>
        <dbReference type="PROSITE" id="PS51192"/>
    </source>
</evidence>
<dbReference type="InterPro" id="IPR027417">
    <property type="entry name" value="P-loop_NTPase"/>
</dbReference>
<dbReference type="GO" id="GO:0005524">
    <property type="term" value="F:ATP binding"/>
    <property type="evidence" value="ECO:0007669"/>
    <property type="project" value="InterPro"/>
</dbReference>
<keyword evidence="3" id="KW-0067">ATP-binding</keyword>
<comment type="caution">
    <text evidence="3">The sequence shown here is derived from an EMBL/GenBank/DDBJ whole genome shotgun (WGS) entry which is preliminary data.</text>
</comment>
<dbReference type="Pfam" id="PF00271">
    <property type="entry name" value="Helicase_C"/>
    <property type="match status" value="1"/>
</dbReference>
<name>A0A4Z0H9Z2_9ACTN</name>
<protein>
    <submittedName>
        <fullName evidence="3">DEAD/DEAH box helicase</fullName>
    </submittedName>
</protein>
<dbReference type="GO" id="GO:0003677">
    <property type="term" value="F:DNA binding"/>
    <property type="evidence" value="ECO:0007669"/>
    <property type="project" value="InterPro"/>
</dbReference>
<feature type="domain" description="Helicase C-terminal" evidence="2">
    <location>
        <begin position="292"/>
        <end position="462"/>
    </location>
</feature>
<dbReference type="Proteomes" id="UP000297948">
    <property type="component" value="Unassembled WGS sequence"/>
</dbReference>
<dbReference type="AlphaFoldDB" id="A0A4Z0H9Z2"/>